<dbReference type="Proteomes" id="UP001219518">
    <property type="component" value="Unassembled WGS sequence"/>
</dbReference>
<keyword evidence="5 6" id="KW-0472">Membrane</keyword>
<reference evidence="7" key="2">
    <citation type="journal article" date="2023" name="BMC Genomics">
        <title>Pest status, molecular evolution, and epigenetic factors derived from the genome assembly of Frankliniella fusca, a thysanopteran phytovirus vector.</title>
        <authorList>
            <person name="Catto M.A."/>
            <person name="Labadie P.E."/>
            <person name="Jacobson A.L."/>
            <person name="Kennedy G.G."/>
            <person name="Srinivasan R."/>
            <person name="Hunt B.G."/>
        </authorList>
    </citation>
    <scope>NUCLEOTIDE SEQUENCE</scope>
    <source>
        <strain evidence="7">PL_HMW_Pooled</strain>
    </source>
</reference>
<evidence type="ECO:0000256" key="6">
    <source>
        <dbReference type="RuleBase" id="RU363108"/>
    </source>
</evidence>
<dbReference type="GO" id="GO:0005886">
    <property type="term" value="C:plasma membrane"/>
    <property type="evidence" value="ECO:0007669"/>
    <property type="project" value="UniProtKB-SubCell"/>
</dbReference>
<gene>
    <name evidence="7" type="ORF">KUF71_011583</name>
</gene>
<keyword evidence="6" id="KW-0807">Transducer</keyword>
<dbReference type="AlphaFoldDB" id="A0AAE1LUI1"/>
<comment type="similarity">
    <text evidence="6">Belongs to the insect chemoreceptor superfamily. Gustatory receptor (GR) family.</text>
</comment>
<organism evidence="7 8">
    <name type="scientific">Frankliniella fusca</name>
    <dbReference type="NCBI Taxonomy" id="407009"/>
    <lineage>
        <taxon>Eukaryota</taxon>
        <taxon>Metazoa</taxon>
        <taxon>Ecdysozoa</taxon>
        <taxon>Arthropoda</taxon>
        <taxon>Hexapoda</taxon>
        <taxon>Insecta</taxon>
        <taxon>Pterygota</taxon>
        <taxon>Neoptera</taxon>
        <taxon>Paraneoptera</taxon>
        <taxon>Thysanoptera</taxon>
        <taxon>Terebrantia</taxon>
        <taxon>Thripoidea</taxon>
        <taxon>Thripidae</taxon>
        <taxon>Frankliniella</taxon>
    </lineage>
</organism>
<comment type="function">
    <text evidence="6">Gustatory receptor which mediates acceptance or avoidance behavior, depending on its substrates.</text>
</comment>
<feature type="transmembrane region" description="Helical" evidence="6">
    <location>
        <begin position="278"/>
        <end position="298"/>
    </location>
</feature>
<dbReference type="InterPro" id="IPR013604">
    <property type="entry name" value="7TM_chemorcpt"/>
</dbReference>
<evidence type="ECO:0000256" key="2">
    <source>
        <dbReference type="ARBA" id="ARBA00022475"/>
    </source>
</evidence>
<protein>
    <recommendedName>
        <fullName evidence="6">Gustatory receptor</fullName>
    </recommendedName>
</protein>
<evidence type="ECO:0000256" key="5">
    <source>
        <dbReference type="ARBA" id="ARBA00023136"/>
    </source>
</evidence>
<evidence type="ECO:0000313" key="8">
    <source>
        <dbReference type="Proteomes" id="UP001219518"/>
    </source>
</evidence>
<comment type="subcellular location">
    <subcellularLocation>
        <location evidence="1 6">Cell membrane</location>
        <topology evidence="1 6">Multi-pass membrane protein</topology>
    </subcellularLocation>
</comment>
<feature type="transmembrane region" description="Helical" evidence="6">
    <location>
        <begin position="154"/>
        <end position="175"/>
    </location>
</feature>
<evidence type="ECO:0000313" key="7">
    <source>
        <dbReference type="EMBL" id="KAK3932255.1"/>
    </source>
</evidence>
<accession>A0AAE1LUI1</accession>
<feature type="non-terminal residue" evidence="7">
    <location>
        <position position="1"/>
    </location>
</feature>
<reference evidence="7" key="1">
    <citation type="submission" date="2021-07" db="EMBL/GenBank/DDBJ databases">
        <authorList>
            <person name="Catto M.A."/>
            <person name="Jacobson A."/>
            <person name="Kennedy G."/>
            <person name="Labadie P."/>
            <person name="Hunt B.G."/>
            <person name="Srinivasan R."/>
        </authorList>
    </citation>
    <scope>NUCLEOTIDE SEQUENCE</scope>
    <source>
        <strain evidence="7">PL_HMW_Pooled</strain>
        <tissue evidence="7">Head</tissue>
    </source>
</reference>
<sequence length="364" mass="40702">MDLRWLTERCCCVTSTAAMCLGLLPVRGWLTAPRPWPAPAAYGLGITLLALLEPPNFKTSPAYIRDLDPSSPLFPFLVDCFLAFVRTTVVFSLCSNRAALTNLQRCLLHYQHVHPLTPRGYRAVLYLHLFVAIFLADVYALFDTGRGGRKPWGVIQVAGMVTGVQWGMSFCMALLPKVRLGALAGDLRDECARLIAGAGDRPSSSTSSLCEQWRSLRLRQQYLHDMSYATTRVYQWLLAAILLTSTLYANLQIADCLLKITGAKKDIIPPEGQLLRKLAQISNFIMHSLCIVVLFVVYRSEGNENEQMCHMLQGHHAVLSSHATQEEPGCVREVTLFINQIRFQEPTDIIFGLLDLNLSSMMRV</sequence>
<dbReference type="GO" id="GO:0050909">
    <property type="term" value="P:sensory perception of taste"/>
    <property type="evidence" value="ECO:0007669"/>
    <property type="project" value="InterPro"/>
</dbReference>
<dbReference type="Pfam" id="PF08395">
    <property type="entry name" value="7tm_7"/>
    <property type="match status" value="1"/>
</dbReference>
<feature type="transmembrane region" description="Helical" evidence="6">
    <location>
        <begin position="123"/>
        <end position="142"/>
    </location>
</feature>
<dbReference type="EMBL" id="JAHWGI010001434">
    <property type="protein sequence ID" value="KAK3932255.1"/>
    <property type="molecule type" value="Genomic_DNA"/>
</dbReference>
<keyword evidence="4 6" id="KW-1133">Transmembrane helix</keyword>
<keyword evidence="2 6" id="KW-1003">Cell membrane</keyword>
<comment type="caution">
    <text evidence="7">The sequence shown here is derived from an EMBL/GenBank/DDBJ whole genome shotgun (WGS) entry which is preliminary data.</text>
</comment>
<keyword evidence="6" id="KW-0675">Receptor</keyword>
<feature type="transmembrane region" description="Helical" evidence="6">
    <location>
        <begin position="233"/>
        <end position="258"/>
    </location>
</feature>
<evidence type="ECO:0000256" key="4">
    <source>
        <dbReference type="ARBA" id="ARBA00022989"/>
    </source>
</evidence>
<name>A0AAE1LUI1_9NEOP</name>
<keyword evidence="8" id="KW-1185">Reference proteome</keyword>
<proteinExistence type="inferred from homology"/>
<dbReference type="GO" id="GO:0007165">
    <property type="term" value="P:signal transduction"/>
    <property type="evidence" value="ECO:0007669"/>
    <property type="project" value="UniProtKB-KW"/>
</dbReference>
<evidence type="ECO:0000256" key="1">
    <source>
        <dbReference type="ARBA" id="ARBA00004651"/>
    </source>
</evidence>
<evidence type="ECO:0000256" key="3">
    <source>
        <dbReference type="ARBA" id="ARBA00022692"/>
    </source>
</evidence>
<comment type="caution">
    <text evidence="6">Lacks conserved residue(s) required for the propagation of feature annotation.</text>
</comment>
<keyword evidence="3 6" id="KW-0812">Transmembrane</keyword>